<dbReference type="RefSeq" id="WP_126985966.1">
    <property type="nucleotide sequence ID" value="NZ_ML133853.1"/>
</dbReference>
<dbReference type="InterPro" id="IPR006311">
    <property type="entry name" value="TAT_signal"/>
</dbReference>
<evidence type="ECO:0000313" key="2">
    <source>
        <dbReference type="EMBL" id="RRR19306.1"/>
    </source>
</evidence>
<dbReference type="Proteomes" id="UP000274327">
    <property type="component" value="Unassembled WGS sequence"/>
</dbReference>
<feature type="compositionally biased region" description="Basic and acidic residues" evidence="1">
    <location>
        <begin position="329"/>
        <end position="346"/>
    </location>
</feature>
<dbReference type="PROSITE" id="PS51318">
    <property type="entry name" value="TAT"/>
    <property type="match status" value="1"/>
</dbReference>
<dbReference type="AlphaFoldDB" id="A0A426SM92"/>
<dbReference type="InterPro" id="IPR051918">
    <property type="entry name" value="STPP_CPPED1"/>
</dbReference>
<protein>
    <submittedName>
        <fullName evidence="2">TIGR03767 family metallophosphoesterase</fullName>
    </submittedName>
</protein>
<proteinExistence type="predicted"/>
<reference evidence="2 3" key="1">
    <citation type="submission" date="2018-07" db="EMBL/GenBank/DDBJ databases">
        <title>Brachybacteriurn paraconglorneratum KCTC 9916.</title>
        <authorList>
            <person name="Li Y."/>
        </authorList>
    </citation>
    <scope>NUCLEOTIDE SEQUENCE [LARGE SCALE GENOMIC DNA]</scope>
    <source>
        <strain evidence="2 3">KCTC 9916</strain>
    </source>
</reference>
<comment type="caution">
    <text evidence="2">The sequence shown here is derived from an EMBL/GenBank/DDBJ whole genome shotgun (WGS) entry which is preliminary data.</text>
</comment>
<dbReference type="InterPro" id="IPR029052">
    <property type="entry name" value="Metallo-depent_PP-like"/>
</dbReference>
<gene>
    <name evidence="2" type="ORF">DS079_06665</name>
</gene>
<evidence type="ECO:0000313" key="3">
    <source>
        <dbReference type="Proteomes" id="UP000274327"/>
    </source>
</evidence>
<sequence>MLHAPRTPARRHDSSLALPPLGRRTLLIGAGLALGGTAASTLPAQRAFAEDAGLDPAGTTLEAVAVPEAGENDSYRRLTAGPGYAFEVREDALDHAAQASRADTRVPLASFVQFTDLHVLDAQSPMRFEFLHDITGSAFRPQESLTTQGAVALIERVNELRRGPHTGRDLDCVVTTGDNTDNHEHVELDWFLALMNGGEITANTGADGTWEGVQTGGSTHYWHPGGEVEDRYAEAGFPQLPELLAGAMTTHTSPGLDIPWFSVFGNHDDSISGTLPTDWDFLREMYTGSWKFTGFASETANRQLEAQVRTAEAGGTGEAQRQALSSSLDPERKYEITPDERREPFTPEEYIRAHLGQTPRVGAPGHGFTEENAVESTGYYTFEIAPGVVGIALDSTNRAGFTQGSLGHAQYRWLEETLEEGSSRYYDGIGRLQRTQSEDTYFVVFSHHTPDTMNNLLLEPGNGELRHAGWDVENLLGRFPNVLAWVNGHTHTNTIALHGDDVAERRYWKITTASHVYFPQQARVLEVVDNRDGTLSLLSTLIEAKAPYQGEGLASLYRELSFNDLHAERAQEGEGRDRNVELLLAAPGH</sequence>
<dbReference type="NCBIfam" id="TIGR03767">
    <property type="entry name" value="P_acnes_RR"/>
    <property type="match status" value="1"/>
</dbReference>
<evidence type="ECO:0000256" key="1">
    <source>
        <dbReference type="SAM" id="MobiDB-lite"/>
    </source>
</evidence>
<feature type="region of interest" description="Disordered" evidence="1">
    <location>
        <begin position="310"/>
        <end position="346"/>
    </location>
</feature>
<dbReference type="Gene3D" id="3.60.21.10">
    <property type="match status" value="1"/>
</dbReference>
<dbReference type="PANTHER" id="PTHR43143:SF1">
    <property type="entry name" value="SERINE_THREONINE-PROTEIN PHOSPHATASE CPPED1"/>
    <property type="match status" value="1"/>
</dbReference>
<name>A0A426SM92_9MICO</name>
<dbReference type="InterPro" id="IPR022506">
    <property type="entry name" value="Metallophosphoesterase_PPA1498"/>
</dbReference>
<dbReference type="GeneID" id="78120702"/>
<dbReference type="PANTHER" id="PTHR43143">
    <property type="entry name" value="METALLOPHOSPHOESTERASE, CALCINEURIN SUPERFAMILY"/>
    <property type="match status" value="1"/>
</dbReference>
<dbReference type="SUPFAM" id="SSF56300">
    <property type="entry name" value="Metallo-dependent phosphatases"/>
    <property type="match status" value="1"/>
</dbReference>
<organism evidence="2 3">
    <name type="scientific">Brachybacterium paraconglomeratum</name>
    <dbReference type="NCBI Taxonomy" id="173362"/>
    <lineage>
        <taxon>Bacteria</taxon>
        <taxon>Bacillati</taxon>
        <taxon>Actinomycetota</taxon>
        <taxon>Actinomycetes</taxon>
        <taxon>Micrococcales</taxon>
        <taxon>Dermabacteraceae</taxon>
        <taxon>Brachybacterium</taxon>
    </lineage>
</organism>
<dbReference type="EMBL" id="QOCI01000003">
    <property type="protein sequence ID" value="RRR19306.1"/>
    <property type="molecule type" value="Genomic_DNA"/>
</dbReference>
<keyword evidence="3" id="KW-1185">Reference proteome</keyword>
<accession>A0A426SM92</accession>